<reference evidence="1 2" key="1">
    <citation type="submission" date="2020-08" db="EMBL/GenBank/DDBJ databases">
        <authorList>
            <person name="Criscuolo A."/>
        </authorList>
    </citation>
    <scope>NUCLEOTIDE SEQUENCE [LARGE SCALE GENOMIC DNA]</scope>
    <source>
        <strain evidence="1">CIP111764</strain>
    </source>
</reference>
<keyword evidence="2" id="KW-1185">Reference proteome</keyword>
<comment type="caution">
    <text evidence="1">The sequence shown here is derived from an EMBL/GenBank/DDBJ whole genome shotgun (WGS) entry which is preliminary data.</text>
</comment>
<proteinExistence type="predicted"/>
<dbReference type="Pfam" id="PF11855">
    <property type="entry name" value="DUF3375"/>
    <property type="match status" value="1"/>
</dbReference>
<dbReference type="Proteomes" id="UP000583387">
    <property type="component" value="Unassembled WGS sequence"/>
</dbReference>
<dbReference type="EMBL" id="CAJFCI010000030">
    <property type="protein sequence ID" value="CAD5107084.1"/>
    <property type="molecule type" value="Genomic_DNA"/>
</dbReference>
<accession>A0A7U7EL88</accession>
<protein>
    <submittedName>
        <fullName evidence="1">Uncharacterized protein</fullName>
    </submittedName>
</protein>
<name>A0A7U7EL88_9GAMM</name>
<organism evidence="1 2">
    <name type="scientific">Zestomonas carbonaria</name>
    <dbReference type="NCBI Taxonomy" id="2762745"/>
    <lineage>
        <taxon>Bacteria</taxon>
        <taxon>Pseudomonadati</taxon>
        <taxon>Pseudomonadota</taxon>
        <taxon>Gammaproteobacteria</taxon>
        <taxon>Pseudomonadales</taxon>
        <taxon>Pseudomonadaceae</taxon>
        <taxon>Zestomonas</taxon>
    </lineage>
</organism>
<evidence type="ECO:0000313" key="1">
    <source>
        <dbReference type="EMBL" id="CAD5107084.1"/>
    </source>
</evidence>
<evidence type="ECO:0000313" key="2">
    <source>
        <dbReference type="Proteomes" id="UP000583387"/>
    </source>
</evidence>
<dbReference type="AlphaFoldDB" id="A0A7U7EL88"/>
<sequence length="117" mass="12489">MDTGQVVAHTNNSSASDTMLESLETVQILEVAIGLRVLLDANGPMTVGQLLGHRPIQGGLEELVAHVRIAKAVDAISLEGREQVLVSDRDSQQILAGIPQLLPSADRFPEDLETLAL</sequence>
<dbReference type="InterPro" id="IPR021804">
    <property type="entry name" value="DUF3375"/>
</dbReference>
<gene>
    <name evidence="1" type="ORF">PSEWESI4_01355</name>
</gene>